<evidence type="ECO:0000313" key="3">
    <source>
        <dbReference type="Proteomes" id="UP000229401"/>
    </source>
</evidence>
<feature type="transmembrane region" description="Helical" evidence="1">
    <location>
        <begin position="142"/>
        <end position="163"/>
    </location>
</feature>
<dbReference type="Proteomes" id="UP000229401">
    <property type="component" value="Unassembled WGS sequence"/>
</dbReference>
<evidence type="ECO:0000256" key="1">
    <source>
        <dbReference type="SAM" id="Phobius"/>
    </source>
</evidence>
<sequence length="213" mass="23107">MNRKKIFIYFILFFSLFLILVRLPKVQADRYATCDACGYCPIIVNDNTNIDTPSGECIPTITPPGNWKQCAKCLYPSLYPTDSIPNAGNCSTLKVDSTTNQAPSAFPGRQYTAIGCITSEGGFNNNTGSGASSFTQALFDLVVFKMIGGMALLYLMYGAFLVITSQSDPEKLNHGKRVVYGAITGLVFVLTSVLLVNIIGSNMLKIPGFRSVP</sequence>
<keyword evidence="1" id="KW-0812">Transmembrane</keyword>
<organism evidence="2 3">
    <name type="scientific">Candidatus Roizmanbacteria bacterium CG_4_10_14_0_8_um_filter_33_9</name>
    <dbReference type="NCBI Taxonomy" id="1974826"/>
    <lineage>
        <taxon>Bacteria</taxon>
        <taxon>Candidatus Roizmaniibacteriota</taxon>
    </lineage>
</organism>
<proteinExistence type="predicted"/>
<name>A0A2M7QIV0_9BACT</name>
<protein>
    <submittedName>
        <fullName evidence="2">Uncharacterized protein</fullName>
    </submittedName>
</protein>
<keyword evidence="1" id="KW-1133">Transmembrane helix</keyword>
<evidence type="ECO:0000313" key="2">
    <source>
        <dbReference type="EMBL" id="PIY72233.1"/>
    </source>
</evidence>
<comment type="caution">
    <text evidence="2">The sequence shown here is derived from an EMBL/GenBank/DDBJ whole genome shotgun (WGS) entry which is preliminary data.</text>
</comment>
<feature type="transmembrane region" description="Helical" evidence="1">
    <location>
        <begin position="6"/>
        <end position="23"/>
    </location>
</feature>
<reference evidence="3" key="1">
    <citation type="submission" date="2017-09" db="EMBL/GenBank/DDBJ databases">
        <title>Depth-based differentiation of microbial function through sediment-hosted aquifers and enrichment of novel symbionts in the deep terrestrial subsurface.</title>
        <authorList>
            <person name="Probst A.J."/>
            <person name="Ladd B."/>
            <person name="Jarett J.K."/>
            <person name="Geller-Mcgrath D.E."/>
            <person name="Sieber C.M.K."/>
            <person name="Emerson J.B."/>
            <person name="Anantharaman K."/>
            <person name="Thomas B.C."/>
            <person name="Malmstrom R."/>
            <person name="Stieglmeier M."/>
            <person name="Klingl A."/>
            <person name="Woyke T."/>
            <person name="Ryan C.M."/>
            <person name="Banfield J.F."/>
        </authorList>
    </citation>
    <scope>NUCLEOTIDE SEQUENCE [LARGE SCALE GENOMIC DNA]</scope>
</reference>
<accession>A0A2M7QIV0</accession>
<dbReference type="AlphaFoldDB" id="A0A2M7QIV0"/>
<gene>
    <name evidence="2" type="ORF">COY87_02045</name>
</gene>
<feature type="transmembrane region" description="Helical" evidence="1">
    <location>
        <begin position="178"/>
        <end position="200"/>
    </location>
</feature>
<dbReference type="EMBL" id="PFLI01000066">
    <property type="protein sequence ID" value="PIY72233.1"/>
    <property type="molecule type" value="Genomic_DNA"/>
</dbReference>
<keyword evidence="1" id="KW-0472">Membrane</keyword>